<evidence type="ECO:0008006" key="4">
    <source>
        <dbReference type="Google" id="ProtNLM"/>
    </source>
</evidence>
<reference evidence="2 3" key="1">
    <citation type="submission" date="2022-04" db="EMBL/GenBank/DDBJ databases">
        <title>Gracilibacillus sp. isolated from saltern.</title>
        <authorList>
            <person name="Won M."/>
            <person name="Lee C.-M."/>
            <person name="Woen H.-Y."/>
            <person name="Kwon S.-W."/>
        </authorList>
    </citation>
    <scope>NUCLEOTIDE SEQUENCE [LARGE SCALE GENOMIC DNA]</scope>
    <source>
        <strain evidence="2 3">SSWR10-1</strain>
    </source>
</reference>
<keyword evidence="1" id="KW-0472">Membrane</keyword>
<keyword evidence="1" id="KW-0812">Transmembrane</keyword>
<evidence type="ECO:0000313" key="3">
    <source>
        <dbReference type="Proteomes" id="UP000831782"/>
    </source>
</evidence>
<dbReference type="Proteomes" id="UP000831782">
    <property type="component" value="Chromosome"/>
</dbReference>
<evidence type="ECO:0000256" key="1">
    <source>
        <dbReference type="SAM" id="Phobius"/>
    </source>
</evidence>
<keyword evidence="3" id="KW-1185">Reference proteome</keyword>
<dbReference type="RefSeq" id="WP_244722769.1">
    <property type="nucleotide sequence ID" value="NZ_CP095072.1"/>
</dbReference>
<evidence type="ECO:0000313" key="2">
    <source>
        <dbReference type="EMBL" id="UOQ49855.1"/>
    </source>
</evidence>
<name>A0ABY4EZN7_9BACI</name>
<accession>A0ABY4EZN7</accession>
<sequence length="72" mass="8205">MHWAFFLNSGYALFQSNIADAIFMPVWLVLCVAGLVTVRYEYKNNKKFAFLLAGFTTISLLFSIFINGISKM</sequence>
<keyword evidence="1" id="KW-1133">Transmembrane helix</keyword>
<feature type="transmembrane region" description="Helical" evidence="1">
    <location>
        <begin position="12"/>
        <end position="36"/>
    </location>
</feature>
<feature type="transmembrane region" description="Helical" evidence="1">
    <location>
        <begin position="48"/>
        <end position="69"/>
    </location>
</feature>
<proteinExistence type="predicted"/>
<organism evidence="2 3">
    <name type="scientific">Gracilibacillus caseinilyticus</name>
    <dbReference type="NCBI Taxonomy" id="2932256"/>
    <lineage>
        <taxon>Bacteria</taxon>
        <taxon>Bacillati</taxon>
        <taxon>Bacillota</taxon>
        <taxon>Bacilli</taxon>
        <taxon>Bacillales</taxon>
        <taxon>Bacillaceae</taxon>
        <taxon>Gracilibacillus</taxon>
    </lineage>
</organism>
<gene>
    <name evidence="2" type="ORF">MUN88_07215</name>
</gene>
<dbReference type="EMBL" id="CP095072">
    <property type="protein sequence ID" value="UOQ49855.1"/>
    <property type="molecule type" value="Genomic_DNA"/>
</dbReference>
<protein>
    <recommendedName>
        <fullName evidence="4">DUF3953 domain-containing protein</fullName>
    </recommendedName>
</protein>